<dbReference type="InterPro" id="IPR050280">
    <property type="entry name" value="OMP_Chaperone_SurA"/>
</dbReference>
<evidence type="ECO:0000256" key="1">
    <source>
        <dbReference type="ARBA" id="ARBA00022729"/>
    </source>
</evidence>
<name>A0A5C7E1Q7_9BACT</name>
<dbReference type="GO" id="GO:0003755">
    <property type="term" value="F:peptidyl-prolyl cis-trans isomerase activity"/>
    <property type="evidence" value="ECO:0007669"/>
    <property type="project" value="UniProtKB-KW"/>
</dbReference>
<proteinExistence type="predicted"/>
<evidence type="ECO:0000256" key="2">
    <source>
        <dbReference type="ARBA" id="ARBA00023110"/>
    </source>
</evidence>
<dbReference type="Proteomes" id="UP000321629">
    <property type="component" value="Unassembled WGS sequence"/>
</dbReference>
<evidence type="ECO:0000259" key="4">
    <source>
        <dbReference type="Pfam" id="PF22506"/>
    </source>
</evidence>
<dbReference type="InterPro" id="IPR055131">
    <property type="entry name" value="Cj1289-like_C"/>
</dbReference>
<dbReference type="EMBL" id="VOWJ01000019">
    <property type="protein sequence ID" value="TXE88560.1"/>
    <property type="molecule type" value="Genomic_DNA"/>
</dbReference>
<comment type="caution">
    <text evidence="5">The sequence shown here is derived from an EMBL/GenBank/DDBJ whole genome shotgun (WGS) entry which is preliminary data.</text>
</comment>
<dbReference type="Pfam" id="PF09312">
    <property type="entry name" value="SurA_N"/>
    <property type="match status" value="1"/>
</dbReference>
<dbReference type="Gene3D" id="3.10.50.40">
    <property type="match status" value="1"/>
</dbReference>
<keyword evidence="1" id="KW-0732">Signal</keyword>
<dbReference type="InterPro" id="IPR015391">
    <property type="entry name" value="SurA_N"/>
</dbReference>
<dbReference type="PANTHER" id="PTHR47637:SF1">
    <property type="entry name" value="CHAPERONE SURA"/>
    <property type="match status" value="1"/>
</dbReference>
<sequence>MLYLHLNKGFKMKKFLISCSFAVSILYAQNIGGIAMIVENEPITIYDINQAMKQLNTKDKQKAITFLVDDRIQTSEAKKFGIQVSNFELKKKLDQIARSNNTDINGLQVKIEKDGFDFENFKKQVRKDLQKEKLYQNIMQNAKINTDEETLKHFYETNIDKFSTFSNVDLVVYNSTNPELLQKLLNNPMYKNSQIKSKAISLNASNIDPRLLALLNNTKVGNFTPILNGENTYIIYFIKEKYGKNPIEFDLIKDQITNAYTIHQKEQALKNHLDKIRANAHIEELR</sequence>
<dbReference type="PANTHER" id="PTHR47637">
    <property type="entry name" value="CHAPERONE SURA"/>
    <property type="match status" value="1"/>
</dbReference>
<reference evidence="5 6" key="1">
    <citation type="submission" date="2019-07" db="EMBL/GenBank/DDBJ databases">
        <title>Rapid identification of Enteric Bacteria from Whole Genome Sequences (WGS) using Average Nucleotide Identity (ANI).</title>
        <authorList>
            <person name="Lane C."/>
        </authorList>
    </citation>
    <scope>NUCLEOTIDE SEQUENCE [LARGE SCALE GENOMIC DNA]</scope>
    <source>
        <strain evidence="5 6">2016D-0084</strain>
    </source>
</reference>
<organism evidence="5 6">
    <name type="scientific">Campylobacter volucris</name>
    <dbReference type="NCBI Taxonomy" id="1031542"/>
    <lineage>
        <taxon>Bacteria</taxon>
        <taxon>Pseudomonadati</taxon>
        <taxon>Campylobacterota</taxon>
        <taxon>Epsilonproteobacteria</taxon>
        <taxon>Campylobacterales</taxon>
        <taxon>Campylobacteraceae</taxon>
        <taxon>Campylobacter</taxon>
    </lineage>
</organism>
<evidence type="ECO:0000259" key="3">
    <source>
        <dbReference type="Pfam" id="PF09312"/>
    </source>
</evidence>
<evidence type="ECO:0000313" key="5">
    <source>
        <dbReference type="EMBL" id="TXE88560.1"/>
    </source>
</evidence>
<keyword evidence="2" id="KW-0697">Rotamase</keyword>
<dbReference type="SUPFAM" id="SSF109998">
    <property type="entry name" value="Triger factor/SurA peptide-binding domain-like"/>
    <property type="match status" value="1"/>
</dbReference>
<accession>A0A5C7E1Q7</accession>
<protein>
    <submittedName>
        <fullName evidence="5">Peptidyl-prolyl cis-trans isomerase</fullName>
    </submittedName>
</protein>
<feature type="domain" description="Cj1289-like C-terminal" evidence="4">
    <location>
        <begin position="148"/>
        <end position="241"/>
    </location>
</feature>
<gene>
    <name evidence="5" type="ORF">FPD38_03010</name>
</gene>
<dbReference type="Gene3D" id="1.10.4030.10">
    <property type="entry name" value="Porin chaperone SurA, peptide-binding domain"/>
    <property type="match status" value="1"/>
</dbReference>
<dbReference type="InterPro" id="IPR046357">
    <property type="entry name" value="PPIase_dom_sf"/>
</dbReference>
<dbReference type="Pfam" id="PF22506">
    <property type="entry name" value="Cj1289-like_C"/>
    <property type="match status" value="1"/>
</dbReference>
<keyword evidence="5" id="KW-0413">Isomerase</keyword>
<dbReference type="AlphaFoldDB" id="A0A5C7E1Q7"/>
<dbReference type="InterPro" id="IPR027304">
    <property type="entry name" value="Trigger_fact/SurA_dom_sf"/>
</dbReference>
<feature type="domain" description="SurA N-terminal" evidence="3">
    <location>
        <begin position="63"/>
        <end position="130"/>
    </location>
</feature>
<evidence type="ECO:0000313" key="6">
    <source>
        <dbReference type="Proteomes" id="UP000321629"/>
    </source>
</evidence>